<dbReference type="InterPro" id="IPR023795">
    <property type="entry name" value="Serpin_CS"/>
</dbReference>
<dbReference type="InterPro" id="IPR000215">
    <property type="entry name" value="Serpin_fam"/>
</dbReference>
<feature type="domain" description="Serpin" evidence="5">
    <location>
        <begin position="35"/>
        <end position="401"/>
    </location>
</feature>
<name>A0AAV8WBJ9_9CUCU</name>
<dbReference type="PANTHER" id="PTHR11461">
    <property type="entry name" value="SERINE PROTEASE INHIBITOR, SERPIN"/>
    <property type="match status" value="1"/>
</dbReference>
<comment type="similarity">
    <text evidence="3">Belongs to the serpin family.</text>
</comment>
<evidence type="ECO:0000256" key="3">
    <source>
        <dbReference type="RuleBase" id="RU000411"/>
    </source>
</evidence>
<dbReference type="PROSITE" id="PS00284">
    <property type="entry name" value="SERPIN"/>
    <property type="match status" value="1"/>
</dbReference>
<evidence type="ECO:0000256" key="2">
    <source>
        <dbReference type="ARBA" id="ARBA00022900"/>
    </source>
</evidence>
<sequence>MEMYIFAASVCFLIGVTVGGSQQFSLSDSVNAFGVNLLGETVNQAGDSINIALSTYTVWYLMSILAEGSRDNTARQLENTLKIPQDKSPLRINFQNFSDTLLTRANGVRLELNTAIFSNKDFPVKKSFEALLHEYYKVALKPVNFKSPTQAASFINEYVAQATRNRIPVLVSTSDVSNAQVFLTSILYFKGQWKRPFNVSASHRETFYDEKNMKIGEVDMMYQTGIFPYSRIEEIKAHVLELPYGANRKMSMVVILPFKGQNIAGVLNSMIKVPFSSIITSLEEAEQQFVDEDVHVYLPRFKISSDFNLNIVLNKMGIKDVFDLDKANLLGMFDHYLYLSRLIQKAEIEVNEDGTVASAASGGFLQNKSQPPRFRANKPFLYFIVEKSTKSIVFAGKVSNPDIPK</sequence>
<dbReference type="InterPro" id="IPR042185">
    <property type="entry name" value="Serpin_sf_2"/>
</dbReference>
<dbReference type="SUPFAM" id="SSF56574">
    <property type="entry name" value="Serpins"/>
    <property type="match status" value="1"/>
</dbReference>
<evidence type="ECO:0000313" key="6">
    <source>
        <dbReference type="EMBL" id="KAJ8923864.1"/>
    </source>
</evidence>
<feature type="signal peptide" evidence="4">
    <location>
        <begin position="1"/>
        <end position="21"/>
    </location>
</feature>
<accession>A0AAV8WBJ9</accession>
<dbReference type="Proteomes" id="UP001159042">
    <property type="component" value="Unassembled WGS sequence"/>
</dbReference>
<keyword evidence="7" id="KW-1185">Reference proteome</keyword>
<dbReference type="EMBL" id="JANEYG010000004">
    <property type="protein sequence ID" value="KAJ8923864.1"/>
    <property type="molecule type" value="Genomic_DNA"/>
</dbReference>
<evidence type="ECO:0000313" key="7">
    <source>
        <dbReference type="Proteomes" id="UP001159042"/>
    </source>
</evidence>
<evidence type="ECO:0000256" key="4">
    <source>
        <dbReference type="SAM" id="SignalP"/>
    </source>
</evidence>
<feature type="chain" id="PRO_5043832647" description="Serpin domain-containing protein" evidence="4">
    <location>
        <begin position="22"/>
        <end position="405"/>
    </location>
</feature>
<dbReference type="InterPro" id="IPR036186">
    <property type="entry name" value="Serpin_sf"/>
</dbReference>
<dbReference type="InterPro" id="IPR023796">
    <property type="entry name" value="Serpin_dom"/>
</dbReference>
<evidence type="ECO:0000259" key="5">
    <source>
        <dbReference type="SMART" id="SM00093"/>
    </source>
</evidence>
<dbReference type="GO" id="GO:0004867">
    <property type="term" value="F:serine-type endopeptidase inhibitor activity"/>
    <property type="evidence" value="ECO:0007669"/>
    <property type="project" value="UniProtKB-KW"/>
</dbReference>
<keyword evidence="4" id="KW-0732">Signal</keyword>
<dbReference type="Pfam" id="PF00079">
    <property type="entry name" value="Serpin"/>
    <property type="match status" value="1"/>
</dbReference>
<proteinExistence type="inferred from homology"/>
<keyword evidence="1" id="KW-0646">Protease inhibitor</keyword>
<dbReference type="Gene3D" id="2.30.39.10">
    <property type="entry name" value="Alpha-1-antitrypsin, domain 1"/>
    <property type="match status" value="1"/>
</dbReference>
<comment type="caution">
    <text evidence="6">The sequence shown here is derived from an EMBL/GenBank/DDBJ whole genome shotgun (WGS) entry which is preliminary data.</text>
</comment>
<evidence type="ECO:0000256" key="1">
    <source>
        <dbReference type="ARBA" id="ARBA00022690"/>
    </source>
</evidence>
<dbReference type="CDD" id="cd19598">
    <property type="entry name" value="serpin77Ba-like_insects"/>
    <property type="match status" value="1"/>
</dbReference>
<dbReference type="GO" id="GO:0005615">
    <property type="term" value="C:extracellular space"/>
    <property type="evidence" value="ECO:0007669"/>
    <property type="project" value="InterPro"/>
</dbReference>
<reference evidence="6 7" key="1">
    <citation type="journal article" date="2023" name="Insect Mol. Biol.">
        <title>Genome sequencing provides insights into the evolution of gene families encoding plant cell wall-degrading enzymes in longhorned beetles.</title>
        <authorList>
            <person name="Shin N.R."/>
            <person name="Okamura Y."/>
            <person name="Kirsch R."/>
            <person name="Pauchet Y."/>
        </authorList>
    </citation>
    <scope>NUCLEOTIDE SEQUENCE [LARGE SCALE GENOMIC DNA]</scope>
    <source>
        <strain evidence="6">EAD_L_NR</strain>
    </source>
</reference>
<organism evidence="6 7">
    <name type="scientific">Exocentrus adspersus</name>
    <dbReference type="NCBI Taxonomy" id="1586481"/>
    <lineage>
        <taxon>Eukaryota</taxon>
        <taxon>Metazoa</taxon>
        <taxon>Ecdysozoa</taxon>
        <taxon>Arthropoda</taxon>
        <taxon>Hexapoda</taxon>
        <taxon>Insecta</taxon>
        <taxon>Pterygota</taxon>
        <taxon>Neoptera</taxon>
        <taxon>Endopterygota</taxon>
        <taxon>Coleoptera</taxon>
        <taxon>Polyphaga</taxon>
        <taxon>Cucujiformia</taxon>
        <taxon>Chrysomeloidea</taxon>
        <taxon>Cerambycidae</taxon>
        <taxon>Lamiinae</taxon>
        <taxon>Acanthocinini</taxon>
        <taxon>Exocentrus</taxon>
    </lineage>
</organism>
<dbReference type="InterPro" id="IPR042178">
    <property type="entry name" value="Serpin_sf_1"/>
</dbReference>
<dbReference type="Gene3D" id="3.30.497.10">
    <property type="entry name" value="Antithrombin, subunit I, domain 2"/>
    <property type="match status" value="1"/>
</dbReference>
<dbReference type="AlphaFoldDB" id="A0AAV8WBJ9"/>
<keyword evidence="2" id="KW-0722">Serine protease inhibitor</keyword>
<dbReference type="SMART" id="SM00093">
    <property type="entry name" value="SERPIN"/>
    <property type="match status" value="1"/>
</dbReference>
<dbReference type="PANTHER" id="PTHR11461:SF367">
    <property type="entry name" value="GH21475P-RELATED"/>
    <property type="match status" value="1"/>
</dbReference>
<protein>
    <recommendedName>
        <fullName evidence="5">Serpin domain-containing protein</fullName>
    </recommendedName>
</protein>
<gene>
    <name evidence="6" type="ORF">NQ315_010446</name>
</gene>